<evidence type="ECO:0000313" key="4">
    <source>
        <dbReference type="Proteomes" id="UP000224006"/>
    </source>
</evidence>
<feature type="compositionally biased region" description="Polar residues" evidence="2">
    <location>
        <begin position="29"/>
        <end position="40"/>
    </location>
</feature>
<dbReference type="Proteomes" id="UP000224006">
    <property type="component" value="Chromosome IV"/>
</dbReference>
<keyword evidence="4" id="KW-1185">Reference proteome</keyword>
<reference evidence="3 4" key="1">
    <citation type="submission" date="2017-09" db="EMBL/GenBank/DDBJ databases">
        <title>Genome sequencing of Besnoitia besnoiti strain Bb-Ger1.</title>
        <authorList>
            <person name="Schares G."/>
            <person name="Venepally P."/>
            <person name="Lorenzi H.A."/>
        </authorList>
    </citation>
    <scope>NUCLEOTIDE SEQUENCE [LARGE SCALE GENOMIC DNA]</scope>
    <source>
        <strain evidence="3 4">Bb-Ger1</strain>
    </source>
</reference>
<feature type="region of interest" description="Disordered" evidence="2">
    <location>
        <begin position="140"/>
        <end position="170"/>
    </location>
</feature>
<dbReference type="VEuPathDB" id="ToxoDB:BESB_053930"/>
<feature type="region of interest" description="Disordered" evidence="2">
    <location>
        <begin position="182"/>
        <end position="203"/>
    </location>
</feature>
<feature type="region of interest" description="Disordered" evidence="2">
    <location>
        <begin position="838"/>
        <end position="865"/>
    </location>
</feature>
<feature type="region of interest" description="Disordered" evidence="2">
    <location>
        <begin position="537"/>
        <end position="576"/>
    </location>
</feature>
<feature type="compositionally biased region" description="Basic and acidic residues" evidence="2">
    <location>
        <begin position="153"/>
        <end position="164"/>
    </location>
</feature>
<protein>
    <submittedName>
        <fullName evidence="3">Uncharacterized protein</fullName>
    </submittedName>
</protein>
<accession>A0A2A9MK17</accession>
<comment type="caution">
    <text evidence="3">The sequence shown here is derived from an EMBL/GenBank/DDBJ whole genome shotgun (WGS) entry which is preliminary data.</text>
</comment>
<keyword evidence="1" id="KW-0175">Coiled coil</keyword>
<gene>
    <name evidence="3" type="ORF">BESB_053930</name>
</gene>
<name>A0A2A9MK17_BESBE</name>
<feature type="compositionally biased region" description="Basic and acidic residues" evidence="2">
    <location>
        <begin position="676"/>
        <end position="686"/>
    </location>
</feature>
<feature type="region of interest" description="Disordered" evidence="2">
    <location>
        <begin position="1112"/>
        <end position="1165"/>
    </location>
</feature>
<evidence type="ECO:0000313" key="3">
    <source>
        <dbReference type="EMBL" id="PFH35742.1"/>
    </source>
</evidence>
<dbReference type="KEGG" id="bbes:BESB_053930"/>
<evidence type="ECO:0000256" key="1">
    <source>
        <dbReference type="SAM" id="Coils"/>
    </source>
</evidence>
<dbReference type="AlphaFoldDB" id="A0A2A9MK17"/>
<dbReference type="RefSeq" id="XP_029219751.1">
    <property type="nucleotide sequence ID" value="XM_029363828.1"/>
</dbReference>
<dbReference type="GeneID" id="40310322"/>
<feature type="region of interest" description="Disordered" evidence="2">
    <location>
        <begin position="479"/>
        <end position="521"/>
    </location>
</feature>
<feature type="compositionally biased region" description="Polar residues" evidence="2">
    <location>
        <begin position="80"/>
        <end position="97"/>
    </location>
</feature>
<feature type="region of interest" description="Disordered" evidence="2">
    <location>
        <begin position="594"/>
        <end position="706"/>
    </location>
</feature>
<feature type="compositionally biased region" description="Polar residues" evidence="2">
    <location>
        <begin position="1117"/>
        <end position="1134"/>
    </location>
</feature>
<dbReference type="EMBL" id="NWUJ01000004">
    <property type="protein sequence ID" value="PFH35742.1"/>
    <property type="molecule type" value="Genomic_DNA"/>
</dbReference>
<feature type="compositionally biased region" description="Basic and acidic residues" evidence="2">
    <location>
        <begin position="1147"/>
        <end position="1156"/>
    </location>
</feature>
<proteinExistence type="predicted"/>
<feature type="compositionally biased region" description="Basic and acidic residues" evidence="2">
    <location>
        <begin position="617"/>
        <end position="628"/>
    </location>
</feature>
<feature type="coiled-coil region" evidence="1">
    <location>
        <begin position="305"/>
        <end position="443"/>
    </location>
</feature>
<feature type="compositionally biased region" description="Low complexity" evidence="2">
    <location>
        <begin position="507"/>
        <end position="518"/>
    </location>
</feature>
<feature type="region of interest" description="Disordered" evidence="2">
    <location>
        <begin position="17"/>
        <end position="63"/>
    </location>
</feature>
<feature type="region of interest" description="Disordered" evidence="2">
    <location>
        <begin position="80"/>
        <end position="114"/>
    </location>
</feature>
<sequence>MSKCTYSRAWEMAAPTYFEGHPMRETAPRVQSSQCTSQALTFPAEPGGSRSSSHASQEVKSRRFVSLEGTSDVTCALQRSRVTASSTQGPQTSSDTASPLVRPAAEGDTAFNPLNRSFSFSTSPLECRKFPAFFSLTDGESLADSAEPSPSASHRDDDSERDDFLGSTPYCPSARLSSPCATLGEEATASRDNSPWFGGLDEDQDTSRSASLALVDLGKTLTKDSWDFEARGGSPATVLAVRDIERLAGAARHHLSLVKKAGSDEGRGWAAALHSVHALHRIHSTASAGGRPAAPGSPEATAELFEDLLQTLEAAGETLLQMEKQVAHHVRRAEMFSARLEKAVAHNDSLYAESEQLERRLRDARGEVEALRSRCVALEKKPDYRERFLQSEQDRAALERQVKGLRAQLEDVRVGAQRQQRRNEEIMEEVTGIKKRLQEREEQLLVTKRSLKGVMKNYWHAQEASVAAQALDKSKSRSFFLSGGQRPPPLHASSLASSGAEVASLEGGSPPASSAAGPQKCQKCGHVSMPLLNVEGLRPVGAPSATRDQRGGGSSKEPVGAGSEGGAENARKVSRRKMGVDECLASFASFSTAVDSARGGGPSSHGVEQPFRGEGGVARRGEGPREGEGQGDPARRPGGGRRNPSRVTGPEEAEELARQITSSSSVSCGSFFPCEDASRDSKKKEAGDDECTSPPEESPQSLSGGLCCGCWRENARLRRDDGECAEIPPLAVSLSPPAGSSPVFTPAVSLRASLPPPSSPSAHAPKVVPLSRRYGSVANARGESAWRRLARRSSLLPSYSSACSLPSAPSMILPEPGRASVLSAFASATLSSFPQAVHLRGEQPSPPFQQGVSRSPGDIAEAGDAASGREGGLFAEAAPLASPAYCTDRNQTGDAPREPLLRPSMFEELLQMGHSLTAEEEKLKRTLDDLLSAVAASPVSLEDLASKQLSKDCLLKILKLRQQNAAKNKLSTTCAGGFFSPVLYPLFSVVFNPQKALHSSRPRPTHRQLLLETLKSLPTTLVRCLVPAAYRSDDEETMLRAEAELRGSARSRRSLSSKSGAANDDVALSSALSLLSLLPGGAVWCVVKASAAQLIECCERFFAVNLERKLETHSPTEKQNASPFQKTETSSNSLAVGAEASGPEADYLSRKGEEGKRHRRPRVTLSESDLSLPSEWVQVAAPAVLGAVMTALGAATFFPALRSSLPHSFASDVLGPRLGVEPSSPSTASAAALDPRVCLGSFAL</sequence>
<feature type="compositionally biased region" description="Polar residues" evidence="2">
    <location>
        <begin position="49"/>
        <end position="58"/>
    </location>
</feature>
<organism evidence="3 4">
    <name type="scientific">Besnoitia besnoiti</name>
    <name type="common">Apicomplexan protozoan</name>
    <dbReference type="NCBI Taxonomy" id="94643"/>
    <lineage>
        <taxon>Eukaryota</taxon>
        <taxon>Sar</taxon>
        <taxon>Alveolata</taxon>
        <taxon>Apicomplexa</taxon>
        <taxon>Conoidasida</taxon>
        <taxon>Coccidia</taxon>
        <taxon>Eucoccidiorida</taxon>
        <taxon>Eimeriorina</taxon>
        <taxon>Sarcocystidae</taxon>
        <taxon>Besnoitia</taxon>
    </lineage>
</organism>
<dbReference type="OrthoDB" id="333600at2759"/>
<evidence type="ECO:0000256" key="2">
    <source>
        <dbReference type="SAM" id="MobiDB-lite"/>
    </source>
</evidence>